<dbReference type="RefSeq" id="WP_154473321.1">
    <property type="nucleotide sequence ID" value="NZ_VUMD01000015.1"/>
</dbReference>
<dbReference type="InterPro" id="IPR010982">
    <property type="entry name" value="Lambda_DNA-bd_dom_sf"/>
</dbReference>
<name>A0A7X2NN09_9CLOT</name>
<dbReference type="InterPro" id="IPR050807">
    <property type="entry name" value="TransReg_Diox_bact_type"/>
</dbReference>
<dbReference type="SMART" id="SM00530">
    <property type="entry name" value="HTH_XRE"/>
    <property type="match status" value="1"/>
</dbReference>
<accession>A0A7X2NN09</accession>
<dbReference type="Pfam" id="PF01381">
    <property type="entry name" value="HTH_3"/>
    <property type="match status" value="1"/>
</dbReference>
<reference evidence="3 4" key="1">
    <citation type="submission" date="2019-08" db="EMBL/GenBank/DDBJ databases">
        <title>In-depth cultivation of the pig gut microbiome towards novel bacterial diversity and tailored functional studies.</title>
        <authorList>
            <person name="Wylensek D."/>
            <person name="Hitch T.C.A."/>
            <person name="Clavel T."/>
        </authorList>
    </citation>
    <scope>NUCLEOTIDE SEQUENCE [LARGE SCALE GENOMIC DNA]</scope>
    <source>
        <strain evidence="3 4">WCA-389-WT-23D1</strain>
    </source>
</reference>
<dbReference type="GO" id="GO:0003700">
    <property type="term" value="F:DNA-binding transcription factor activity"/>
    <property type="evidence" value="ECO:0007669"/>
    <property type="project" value="TreeGrafter"/>
</dbReference>
<dbReference type="SUPFAM" id="SSF47413">
    <property type="entry name" value="lambda repressor-like DNA-binding domains"/>
    <property type="match status" value="1"/>
</dbReference>
<dbReference type="InterPro" id="IPR001387">
    <property type="entry name" value="Cro/C1-type_HTH"/>
</dbReference>
<proteinExistence type="predicted"/>
<dbReference type="PANTHER" id="PTHR46797:SF1">
    <property type="entry name" value="METHYLPHOSPHONATE SYNTHASE"/>
    <property type="match status" value="1"/>
</dbReference>
<dbReference type="CDD" id="cd00093">
    <property type="entry name" value="HTH_XRE"/>
    <property type="match status" value="1"/>
</dbReference>
<dbReference type="AlphaFoldDB" id="A0A7X2NN09"/>
<evidence type="ECO:0000256" key="1">
    <source>
        <dbReference type="ARBA" id="ARBA00023125"/>
    </source>
</evidence>
<dbReference type="EMBL" id="VUMD01000015">
    <property type="protein sequence ID" value="MSS37879.1"/>
    <property type="molecule type" value="Genomic_DNA"/>
</dbReference>
<dbReference type="PANTHER" id="PTHR46797">
    <property type="entry name" value="HTH-TYPE TRANSCRIPTIONAL REGULATOR"/>
    <property type="match status" value="1"/>
</dbReference>
<dbReference type="Gene3D" id="1.10.260.40">
    <property type="entry name" value="lambda repressor-like DNA-binding domains"/>
    <property type="match status" value="1"/>
</dbReference>
<comment type="caution">
    <text evidence="3">The sequence shown here is derived from an EMBL/GenBank/DDBJ whole genome shotgun (WGS) entry which is preliminary data.</text>
</comment>
<dbReference type="Proteomes" id="UP000429958">
    <property type="component" value="Unassembled WGS sequence"/>
</dbReference>
<keyword evidence="4" id="KW-1185">Reference proteome</keyword>
<dbReference type="PROSITE" id="PS50943">
    <property type="entry name" value="HTH_CROC1"/>
    <property type="match status" value="1"/>
</dbReference>
<keyword evidence="1" id="KW-0238">DNA-binding</keyword>
<dbReference type="GO" id="GO:0003677">
    <property type="term" value="F:DNA binding"/>
    <property type="evidence" value="ECO:0007669"/>
    <property type="project" value="UniProtKB-KW"/>
</dbReference>
<evidence type="ECO:0000313" key="4">
    <source>
        <dbReference type="Proteomes" id="UP000429958"/>
    </source>
</evidence>
<gene>
    <name evidence="3" type="ORF">FYJ39_15250</name>
</gene>
<evidence type="ECO:0000259" key="2">
    <source>
        <dbReference type="PROSITE" id="PS50943"/>
    </source>
</evidence>
<sequence>MTKKYDSSIGMRIREKREMLGYSREYVAEQAEMSPSFLSDVELGTKGFSASTLMKLCKVLGLSADYILFGTADTFDYMRVAELLSGLDPKYLPHVEELLAAYVKSIRLSEN</sequence>
<feature type="domain" description="HTH cro/C1-type" evidence="2">
    <location>
        <begin position="13"/>
        <end position="67"/>
    </location>
</feature>
<evidence type="ECO:0000313" key="3">
    <source>
        <dbReference type="EMBL" id="MSS37879.1"/>
    </source>
</evidence>
<organism evidence="3 4">
    <name type="scientific">Clostridium porci</name>
    <dbReference type="NCBI Taxonomy" id="2605778"/>
    <lineage>
        <taxon>Bacteria</taxon>
        <taxon>Bacillati</taxon>
        <taxon>Bacillota</taxon>
        <taxon>Clostridia</taxon>
        <taxon>Eubacteriales</taxon>
        <taxon>Clostridiaceae</taxon>
        <taxon>Clostridium</taxon>
    </lineage>
</organism>
<protein>
    <submittedName>
        <fullName evidence="3">Helix-turn-helix transcriptional regulator</fullName>
    </submittedName>
</protein>
<dbReference type="GO" id="GO:0005829">
    <property type="term" value="C:cytosol"/>
    <property type="evidence" value="ECO:0007669"/>
    <property type="project" value="TreeGrafter"/>
</dbReference>